<protein>
    <submittedName>
        <fullName evidence="1">Uncharacterized protein</fullName>
    </submittedName>
</protein>
<accession>A0A8H3IHG1</accession>
<dbReference type="AlphaFoldDB" id="A0A8H3IHG1"/>
<gene>
    <name evidence="1" type="ORF">IMSHALPRED_005055</name>
</gene>
<organism evidence="1 2">
    <name type="scientific">Imshaugia aleurites</name>
    <dbReference type="NCBI Taxonomy" id="172621"/>
    <lineage>
        <taxon>Eukaryota</taxon>
        <taxon>Fungi</taxon>
        <taxon>Dikarya</taxon>
        <taxon>Ascomycota</taxon>
        <taxon>Pezizomycotina</taxon>
        <taxon>Lecanoromycetes</taxon>
        <taxon>OSLEUM clade</taxon>
        <taxon>Lecanoromycetidae</taxon>
        <taxon>Lecanorales</taxon>
        <taxon>Lecanorineae</taxon>
        <taxon>Parmeliaceae</taxon>
        <taxon>Imshaugia</taxon>
    </lineage>
</organism>
<reference evidence="1" key="1">
    <citation type="submission" date="2021-03" db="EMBL/GenBank/DDBJ databases">
        <authorList>
            <person name="Tagirdzhanova G."/>
        </authorList>
    </citation>
    <scope>NUCLEOTIDE SEQUENCE</scope>
</reference>
<name>A0A8H3IHG1_9LECA</name>
<evidence type="ECO:0000313" key="2">
    <source>
        <dbReference type="Proteomes" id="UP000664534"/>
    </source>
</evidence>
<evidence type="ECO:0000313" key="1">
    <source>
        <dbReference type="EMBL" id="CAF9920965.1"/>
    </source>
</evidence>
<dbReference type="EMBL" id="CAJPDT010000026">
    <property type="protein sequence ID" value="CAF9920965.1"/>
    <property type="molecule type" value="Genomic_DNA"/>
</dbReference>
<proteinExistence type="predicted"/>
<sequence length="229" mass="24687">MASEIGGAILDAVTASIADSVANSSRGVCCQFVNNSSYLLIVDCVPSPGIALHGFTLISSRILLPHHYNREFLGCASDGFMTGTEAYYRISVWDAATDLKPIDPSLQSIWVSDRLKYSKIQLDNDTFVLGPLPNSSESITAKQVSTMYVMLDSPWSGENKINVVEMDINTANTAYTFAAEKLSPDSKLTAGYNIEAGGDCALGPGIKLRGYMRIEHGNNVKAYITVTDA</sequence>
<keyword evidence="2" id="KW-1185">Reference proteome</keyword>
<comment type="caution">
    <text evidence="1">The sequence shown here is derived from an EMBL/GenBank/DDBJ whole genome shotgun (WGS) entry which is preliminary data.</text>
</comment>
<dbReference type="OrthoDB" id="10447594at2759"/>
<dbReference type="Proteomes" id="UP000664534">
    <property type="component" value="Unassembled WGS sequence"/>
</dbReference>